<evidence type="ECO:0000256" key="1">
    <source>
        <dbReference type="SAM" id="MobiDB-lite"/>
    </source>
</evidence>
<comment type="caution">
    <text evidence="2">The sequence shown here is derived from an EMBL/GenBank/DDBJ whole genome shotgun (WGS) entry which is preliminary data.</text>
</comment>
<dbReference type="PANTHER" id="PTHR42648">
    <property type="entry name" value="TRANSPOSASE, PUTATIVE-RELATED"/>
    <property type="match status" value="1"/>
</dbReference>
<sequence length="971" mass="110755">MTTLAKFMIIAGADNRPPLLEKSLPTVTEADGTTRTKKYEELFATEKIQADCDCKATNIFLQGLPPDVYAIDNHHKVSKEIWDRVKLLMQGTKLSLQEKQCKLYDEFDKFTFVKGETLLLPEWSKFVMDVKLARDLRTTNYVQLCSYLEQHEVHANETRLMRERYQDPLSFVANYNQPPYQLTNYHSQYNPTHVPQQTKNMIPQVHSPQSFSPISRYSRRSSSSDYHFNTAAFQIDDLVAFDFDFNDVSHAKAVLMANLSSYGSDVLSEVPHFETSHNDMGNQSVHAMQDFEQIPIVDFSDNEITSDSNIISYSKYLQETQLETVQDTNFVISDKHVASPVVDDKETLILEEVNRSKMLAKQNNLISKEKKFNTTPINYAKLNRLSEYFVVQAKEKQPIDNALDLACKHATRIQESLVYAQDTCPNAIKLSEKKVAITPMNKVKKVRFSEPLTSSSNIKHAESSRTSNSNTHVLSSTGLKCSTSTYRSQPTCNKKNDMISQKSSSNRQNKVEDQPRKLNKKNRVKEPVKHTMLNVNSWSICVKCKQCMFDANHDVCFLDFVNDVNKHAKSKSKSKKSQVYNIWKPTGKVVTDVGLKWKPTGRLLTIVGYSCPLTRNTPKKIVHLKETTSNSVETPNQRLKSIVGDVRFLRSKDETPDAVIKCIKKIQVRLNATVHNFRTDNETEFVNQTLRDFYENVSISYQTSVARTPQQYGVVESSGPGLQSITPATTSLGLIPNHIPQQPCHPSNRDNLDRLFQPMFGNYFSPLTIVVSLVAVAAAPRTVDTTDSHVSTSIDLDAPSTSEWFKKDCIDSVTTWENLVEKFVQKFYQLSYDNEEVEAKEDDDPDDITDIFKIKGNLFNYETPLDLEEPWSDNEVPYQLCDHICEPYHFKNGITKWTTCSSDIDGFCNGGELPGMVQGYEECMDVLTHEPSVSKIKRFKMMKYSFNADEEYIAIKDSEYLNDPKENLDAY</sequence>
<proteinExistence type="predicted"/>
<accession>A0A6L2J119</accession>
<feature type="region of interest" description="Disordered" evidence="1">
    <location>
        <begin position="448"/>
        <end position="523"/>
    </location>
</feature>
<reference evidence="2" key="1">
    <citation type="journal article" date="2019" name="Sci. Rep.">
        <title>Draft genome of Tanacetum cinerariifolium, the natural source of mosquito coil.</title>
        <authorList>
            <person name="Yamashiro T."/>
            <person name="Shiraishi A."/>
            <person name="Satake H."/>
            <person name="Nakayama K."/>
        </authorList>
    </citation>
    <scope>NUCLEOTIDE SEQUENCE</scope>
</reference>
<protein>
    <submittedName>
        <fullName evidence="2">Ribonuclease H-like domain-containing protein</fullName>
    </submittedName>
</protein>
<dbReference type="InterPro" id="IPR012337">
    <property type="entry name" value="RNaseH-like_sf"/>
</dbReference>
<dbReference type="InterPro" id="IPR036397">
    <property type="entry name" value="RNaseH_sf"/>
</dbReference>
<dbReference type="PANTHER" id="PTHR42648:SF28">
    <property type="entry name" value="TRANSPOSON-ENCODED PROTEIN WITH RIBONUCLEASE H-LIKE AND RETROVIRUS ZINC FINGER-LIKE DOMAINS"/>
    <property type="match status" value="1"/>
</dbReference>
<dbReference type="GO" id="GO:0003676">
    <property type="term" value="F:nucleic acid binding"/>
    <property type="evidence" value="ECO:0007669"/>
    <property type="project" value="InterPro"/>
</dbReference>
<dbReference type="InterPro" id="IPR039537">
    <property type="entry name" value="Retrotran_Ty1/copia-like"/>
</dbReference>
<dbReference type="EMBL" id="BKCJ010000180">
    <property type="protein sequence ID" value="GEU30698.1"/>
    <property type="molecule type" value="Genomic_DNA"/>
</dbReference>
<feature type="compositionally biased region" description="Polar residues" evidence="1">
    <location>
        <begin position="451"/>
        <end position="508"/>
    </location>
</feature>
<evidence type="ECO:0000313" key="2">
    <source>
        <dbReference type="EMBL" id="GEU30698.1"/>
    </source>
</evidence>
<dbReference type="SUPFAM" id="SSF53098">
    <property type="entry name" value="Ribonuclease H-like"/>
    <property type="match status" value="1"/>
</dbReference>
<dbReference type="Gene3D" id="3.30.420.10">
    <property type="entry name" value="Ribonuclease H-like superfamily/Ribonuclease H"/>
    <property type="match status" value="1"/>
</dbReference>
<organism evidence="2">
    <name type="scientific">Tanacetum cinerariifolium</name>
    <name type="common">Dalmatian daisy</name>
    <name type="synonym">Chrysanthemum cinerariifolium</name>
    <dbReference type="NCBI Taxonomy" id="118510"/>
    <lineage>
        <taxon>Eukaryota</taxon>
        <taxon>Viridiplantae</taxon>
        <taxon>Streptophyta</taxon>
        <taxon>Embryophyta</taxon>
        <taxon>Tracheophyta</taxon>
        <taxon>Spermatophyta</taxon>
        <taxon>Magnoliopsida</taxon>
        <taxon>eudicotyledons</taxon>
        <taxon>Gunneridae</taxon>
        <taxon>Pentapetalae</taxon>
        <taxon>asterids</taxon>
        <taxon>campanulids</taxon>
        <taxon>Asterales</taxon>
        <taxon>Asteraceae</taxon>
        <taxon>Asteroideae</taxon>
        <taxon>Anthemideae</taxon>
        <taxon>Anthemidinae</taxon>
        <taxon>Tanacetum</taxon>
    </lineage>
</organism>
<gene>
    <name evidence="2" type="ORF">Tci_002676</name>
</gene>
<dbReference type="AlphaFoldDB" id="A0A6L2J119"/>
<name>A0A6L2J119_TANCI</name>